<sequence length="93" mass="10638">MKAPRTAKETWGDAKLTIKGKEMDFFETPEMSNAKVTRFLGWYDRGIGTDRERNSTDEGHGYVVCFELTNRELMKCSQWVKENAAAEVEAQSL</sequence>
<dbReference type="Proteomes" id="UP000269883">
    <property type="component" value="Plasmid pDFE"/>
</dbReference>
<dbReference type="EMBL" id="AP017379">
    <property type="protein sequence ID" value="BBD10135.1"/>
    <property type="molecule type" value="Genomic_DNA"/>
</dbReference>
<keyword evidence="2" id="KW-1185">Reference proteome</keyword>
<accession>A0A2Z6B408</accession>
<gene>
    <name evidence="1" type="ORF">DFE_A0034</name>
</gene>
<reference evidence="1 2" key="1">
    <citation type="journal article" date="2018" name="Sci. Adv.">
        <title>Multi-heme cytochromes provide a pathway for survival in energy-limited environments.</title>
        <authorList>
            <person name="Deng X."/>
            <person name="Dohmae N."/>
            <person name="Nealson K.H."/>
            <person name="Hashimoto K."/>
            <person name="Okamoto A."/>
        </authorList>
    </citation>
    <scope>NUCLEOTIDE SEQUENCE [LARGE SCALE GENOMIC DNA]</scope>
    <source>
        <strain evidence="1 2">IS5</strain>
        <plasmid evidence="2">pdfe dna</plasmid>
    </source>
</reference>
<geneLocation type="plasmid" evidence="2">
    <name>pdfe dna</name>
</geneLocation>
<name>A0A2Z6B408_9BACT</name>
<dbReference type="KEGG" id="dfl:DFE_A0034"/>
<protein>
    <submittedName>
        <fullName evidence="1">Uncharacterized protein</fullName>
    </submittedName>
</protein>
<dbReference type="AlphaFoldDB" id="A0A2Z6B408"/>
<evidence type="ECO:0000313" key="1">
    <source>
        <dbReference type="EMBL" id="BBD10135.1"/>
    </source>
</evidence>
<keyword evidence="1" id="KW-0614">Plasmid</keyword>
<organism evidence="1 2">
    <name type="scientific">Desulfovibrio ferrophilus</name>
    <dbReference type="NCBI Taxonomy" id="241368"/>
    <lineage>
        <taxon>Bacteria</taxon>
        <taxon>Pseudomonadati</taxon>
        <taxon>Thermodesulfobacteriota</taxon>
        <taxon>Desulfovibrionia</taxon>
        <taxon>Desulfovibrionales</taxon>
        <taxon>Desulfovibrionaceae</taxon>
        <taxon>Desulfovibrio</taxon>
    </lineage>
</organism>
<proteinExistence type="predicted"/>
<evidence type="ECO:0000313" key="2">
    <source>
        <dbReference type="Proteomes" id="UP000269883"/>
    </source>
</evidence>